<dbReference type="Gene3D" id="2.60.40.1730">
    <property type="entry name" value="tricorn interacting facor f3 domain"/>
    <property type="match status" value="1"/>
</dbReference>
<dbReference type="InterPro" id="IPR001930">
    <property type="entry name" value="Peptidase_M1"/>
</dbReference>
<dbReference type="CDD" id="cd09602">
    <property type="entry name" value="M1_APN"/>
    <property type="match status" value="1"/>
</dbReference>
<sequence length="837" mass="91822">MPSLSQVEARQRAELITVRNTRITLDLGDQHGSGESEFGSISTVDFDATPGAQTFLDFKGVRLNRVTLNGRPIDTSAWSDERIALTDLQSTNTVVVDGVMAYSSDGEGLHRHVDPADGKIYLYAMSFLDAAPRWFACFDQPDLKSLYSLEVLAPADWTIHGNGPAVKDPSTGSGPLTRWTITPQQPLSTYFVTLIAGPYASIYSEHDGIPYGIHVRASLGDALQREADDIFTVTGQCFDYYHRIFGVRYPFGEYHQAFVPDFNAGAMENPGCVTFRDSFIYRSRATRAERASRAGVIAHEMAHQWFGDLVTMAWWDDLWLNESFAEYMAHRCCTEATDYPLMTEFGIVRKAWGYVVDQSDATHPVAGNGAVDAATALQNFDGISYAKGAAVLLQLASYLGDDVFLTGLRQYFDDHRFGNAEFAQLVACWDAAGGVDLDRWTKEWLLTAGLDTVQICSLADGSRELVRTPPEQRPAQRLHAVAVAAVGDDGALITADRAVVGDLGQPVQRPDGAVAMVPDAHDETWAKIRFESADWSALTARLSRISDPRTRVVIFNSLRDQVRDAELDPQQALQVIIDNLGSESEDVIAASMLTFAQRTLAGAFAPVAQRASRLASVHRLADEMLAAAEPGSDRQLIAFRAAITSQVDQDQLDAWRREQQLPEGIELDPELRWAVVTRLCSLADRPEIIDETLRVDTSAAAQVNAARARAALPTAAAKQAAYRLLTEPSDLSAYELYATAEAMFGYSAEQVALTRAYALRFFDDIAGTAEFRSGWVLGKVPSLAFPMAITEPEVLARADRLRTSIEAPPVIARVMAEETDPLRRALASVQRFATSAN</sequence>
<dbReference type="SUPFAM" id="SSF55486">
    <property type="entry name" value="Metalloproteases ('zincins'), catalytic domain"/>
    <property type="match status" value="1"/>
</dbReference>
<comment type="similarity">
    <text evidence="3">Belongs to the peptidase M1 family.</text>
</comment>
<evidence type="ECO:0000256" key="1">
    <source>
        <dbReference type="ARBA" id="ARBA00000098"/>
    </source>
</evidence>
<keyword evidence="9 16" id="KW-0378">Hydrolase</keyword>
<proteinExistence type="inferred from homology"/>
<dbReference type="InterPro" id="IPR012778">
    <property type="entry name" value="Pept_M1_aminopeptidase"/>
</dbReference>
<dbReference type="EC" id="3.4.11.2" evidence="4"/>
<feature type="domain" description="Peptidase M1 membrane alanine aminopeptidase" evidence="14">
    <location>
        <begin position="233"/>
        <end position="444"/>
    </location>
</feature>
<evidence type="ECO:0000256" key="11">
    <source>
        <dbReference type="ARBA" id="ARBA00023049"/>
    </source>
</evidence>
<dbReference type="Proteomes" id="UP000319263">
    <property type="component" value="Chromosome"/>
</dbReference>
<comment type="cofactor">
    <cofactor evidence="2">
        <name>Zn(2+)</name>
        <dbReference type="ChEBI" id="CHEBI:29105"/>
    </cofactor>
</comment>
<dbReference type="AlphaFoldDB" id="A0A516Q352"/>
<dbReference type="PANTHER" id="PTHR11533">
    <property type="entry name" value="PROTEASE M1 ZINC METALLOPROTEASE"/>
    <property type="match status" value="1"/>
</dbReference>
<name>A0A516Q352_9ACTN</name>
<evidence type="ECO:0000256" key="13">
    <source>
        <dbReference type="ARBA" id="ARBA00031533"/>
    </source>
</evidence>
<accession>A0A516Q352</accession>
<dbReference type="GO" id="GO:0005737">
    <property type="term" value="C:cytoplasm"/>
    <property type="evidence" value="ECO:0007669"/>
    <property type="project" value="TreeGrafter"/>
</dbReference>
<dbReference type="InterPro" id="IPR027268">
    <property type="entry name" value="Peptidase_M4/M1_CTD_sf"/>
</dbReference>
<evidence type="ECO:0000256" key="5">
    <source>
        <dbReference type="ARBA" id="ARBA00015611"/>
    </source>
</evidence>
<dbReference type="InterPro" id="IPR050344">
    <property type="entry name" value="Peptidase_M1_aminopeptidases"/>
</dbReference>
<dbReference type="Gene3D" id="1.10.390.10">
    <property type="entry name" value="Neutral Protease Domain 2"/>
    <property type="match status" value="1"/>
</dbReference>
<keyword evidence="8" id="KW-0479">Metal-binding</keyword>
<dbReference type="InterPro" id="IPR014782">
    <property type="entry name" value="Peptidase_M1_dom"/>
</dbReference>
<dbReference type="Pfam" id="PF01433">
    <property type="entry name" value="Peptidase_M1"/>
    <property type="match status" value="1"/>
</dbReference>
<evidence type="ECO:0000256" key="4">
    <source>
        <dbReference type="ARBA" id="ARBA00012564"/>
    </source>
</evidence>
<dbReference type="GO" id="GO:0016285">
    <property type="term" value="F:alanyl aminopeptidase activity"/>
    <property type="evidence" value="ECO:0007669"/>
    <property type="project" value="UniProtKB-EC"/>
</dbReference>
<dbReference type="GO" id="GO:0006508">
    <property type="term" value="P:proteolysis"/>
    <property type="evidence" value="ECO:0007669"/>
    <property type="project" value="UniProtKB-KW"/>
</dbReference>
<dbReference type="EMBL" id="CP041692">
    <property type="protein sequence ID" value="QDP97856.1"/>
    <property type="molecule type" value="Genomic_DNA"/>
</dbReference>
<dbReference type="GO" id="GO:0005615">
    <property type="term" value="C:extracellular space"/>
    <property type="evidence" value="ECO:0007669"/>
    <property type="project" value="TreeGrafter"/>
</dbReference>
<dbReference type="PANTHER" id="PTHR11533:SF174">
    <property type="entry name" value="PUROMYCIN-SENSITIVE AMINOPEPTIDASE-RELATED"/>
    <property type="match status" value="1"/>
</dbReference>
<dbReference type="SUPFAM" id="SSF63737">
    <property type="entry name" value="Leukotriene A4 hydrolase N-terminal domain"/>
    <property type="match status" value="1"/>
</dbReference>
<protein>
    <recommendedName>
        <fullName evidence="5">Aminopeptidase N</fullName>
        <ecNumber evidence="4">3.4.11.2</ecNumber>
    </recommendedName>
    <alternativeName>
        <fullName evidence="12">Alanine aminopeptidase</fullName>
    </alternativeName>
    <alternativeName>
        <fullName evidence="13">Lysyl aminopeptidase</fullName>
    </alternativeName>
</protein>
<feature type="domain" description="ERAP1-like C-terminal" evidence="15">
    <location>
        <begin position="519"/>
        <end position="822"/>
    </location>
</feature>
<keyword evidence="17" id="KW-1185">Reference proteome</keyword>
<keyword evidence="11" id="KW-0482">Metalloprotease</keyword>
<dbReference type="RefSeq" id="WP_143987810.1">
    <property type="nucleotide sequence ID" value="NZ_CP041692.1"/>
</dbReference>
<dbReference type="GO" id="GO:0008270">
    <property type="term" value="F:zinc ion binding"/>
    <property type="evidence" value="ECO:0007669"/>
    <property type="project" value="InterPro"/>
</dbReference>
<dbReference type="KEGG" id="mik:FOE78_19840"/>
<evidence type="ECO:0000259" key="15">
    <source>
        <dbReference type="Pfam" id="PF11838"/>
    </source>
</evidence>
<dbReference type="OrthoDB" id="3885507at2"/>
<dbReference type="GO" id="GO:0070006">
    <property type="term" value="F:metalloaminopeptidase activity"/>
    <property type="evidence" value="ECO:0007669"/>
    <property type="project" value="TreeGrafter"/>
</dbReference>
<dbReference type="InterPro" id="IPR042097">
    <property type="entry name" value="Aminopeptidase_N-like_N_sf"/>
</dbReference>
<keyword evidence="7" id="KW-0645">Protease</keyword>
<gene>
    <name evidence="16" type="primary">pepN</name>
    <name evidence="16" type="ORF">FOE78_19840</name>
</gene>
<dbReference type="Pfam" id="PF11838">
    <property type="entry name" value="ERAP1_C"/>
    <property type="match status" value="1"/>
</dbReference>
<organism evidence="16 17">
    <name type="scientific">Microlunatus elymi</name>
    <dbReference type="NCBI Taxonomy" id="2596828"/>
    <lineage>
        <taxon>Bacteria</taxon>
        <taxon>Bacillati</taxon>
        <taxon>Actinomycetota</taxon>
        <taxon>Actinomycetes</taxon>
        <taxon>Propionibacteriales</taxon>
        <taxon>Propionibacteriaceae</taxon>
        <taxon>Microlunatus</taxon>
    </lineage>
</organism>
<keyword evidence="10" id="KW-0862">Zinc</keyword>
<dbReference type="InterPro" id="IPR024571">
    <property type="entry name" value="ERAP1-like_C_dom"/>
</dbReference>
<evidence type="ECO:0000313" key="16">
    <source>
        <dbReference type="EMBL" id="QDP97856.1"/>
    </source>
</evidence>
<reference evidence="16 17" key="1">
    <citation type="submission" date="2019-07" db="EMBL/GenBank/DDBJ databases">
        <title>Microlunatus dokdonensis sp. nov. isolated from the rhizospheric soil of the wild plant Elymus tsukushiensis.</title>
        <authorList>
            <person name="Ghim S.-Y."/>
            <person name="Hwang Y.-J."/>
            <person name="Son J.-S."/>
            <person name="Shin J.-H."/>
        </authorList>
    </citation>
    <scope>NUCLEOTIDE SEQUENCE [LARGE SCALE GENOMIC DNA]</scope>
    <source>
        <strain evidence="16 17">KUDC0627</strain>
    </source>
</reference>
<dbReference type="GO" id="GO:0043171">
    <property type="term" value="P:peptide catabolic process"/>
    <property type="evidence" value="ECO:0007669"/>
    <property type="project" value="TreeGrafter"/>
</dbReference>
<dbReference type="PRINTS" id="PR00756">
    <property type="entry name" value="ALADIPTASE"/>
</dbReference>
<evidence type="ECO:0000256" key="9">
    <source>
        <dbReference type="ARBA" id="ARBA00022801"/>
    </source>
</evidence>
<evidence type="ECO:0000256" key="12">
    <source>
        <dbReference type="ARBA" id="ARBA00029811"/>
    </source>
</evidence>
<dbReference type="GO" id="GO:0016020">
    <property type="term" value="C:membrane"/>
    <property type="evidence" value="ECO:0007669"/>
    <property type="project" value="TreeGrafter"/>
</dbReference>
<dbReference type="NCBIfam" id="TIGR02412">
    <property type="entry name" value="pepN_strep_liv"/>
    <property type="match status" value="1"/>
</dbReference>
<comment type="catalytic activity">
    <reaction evidence="1">
        <text>Release of an N-terminal amino acid, Xaa-|-Yaa- from a peptide, amide or arylamide. Xaa is preferably Ala, but may be most amino acids including Pro (slow action). When a terminal hydrophobic residue is followed by a prolyl residue, the two may be released as an intact Xaa-Pro dipeptide.</text>
        <dbReference type="EC" id="3.4.11.2"/>
    </reaction>
</comment>
<evidence type="ECO:0000313" key="17">
    <source>
        <dbReference type="Proteomes" id="UP000319263"/>
    </source>
</evidence>
<evidence type="ECO:0000256" key="2">
    <source>
        <dbReference type="ARBA" id="ARBA00001947"/>
    </source>
</evidence>
<evidence type="ECO:0000256" key="3">
    <source>
        <dbReference type="ARBA" id="ARBA00010136"/>
    </source>
</evidence>
<evidence type="ECO:0000256" key="8">
    <source>
        <dbReference type="ARBA" id="ARBA00022723"/>
    </source>
</evidence>
<evidence type="ECO:0000256" key="6">
    <source>
        <dbReference type="ARBA" id="ARBA00022438"/>
    </source>
</evidence>
<evidence type="ECO:0000256" key="10">
    <source>
        <dbReference type="ARBA" id="ARBA00022833"/>
    </source>
</evidence>
<dbReference type="GO" id="GO:0042277">
    <property type="term" value="F:peptide binding"/>
    <property type="evidence" value="ECO:0007669"/>
    <property type="project" value="TreeGrafter"/>
</dbReference>
<keyword evidence="6 16" id="KW-0031">Aminopeptidase</keyword>
<evidence type="ECO:0000259" key="14">
    <source>
        <dbReference type="Pfam" id="PF01433"/>
    </source>
</evidence>
<evidence type="ECO:0000256" key="7">
    <source>
        <dbReference type="ARBA" id="ARBA00022670"/>
    </source>
</evidence>